<protein>
    <recommendedName>
        <fullName evidence="3">Sulfotransferase family protein</fullName>
    </recommendedName>
</protein>
<sequence>MIISHKHRFIFVKTHKTAGSSLEVALAQECGDSDIVSHMEDNIASGIPRNYGPTSRLGSAYNQRKLLRKLVGRHSPLLGEFYYEHMPATRIRDLVGAPLWDSYFTFCFERNPWDKAVSYYLWKQHGQGRDMPAFSEYIEKKPHRLPRDADLYFDGNELMVDRVFEFRELSNALEELRERLGLKLPEPLPREKTGVAVERKDYRDYYDDESKARIGRLFEREIALMNYRFEG</sequence>
<dbReference type="Gene3D" id="3.40.50.300">
    <property type="entry name" value="P-loop containing nucleotide triphosphate hydrolases"/>
    <property type="match status" value="1"/>
</dbReference>
<dbReference type="RefSeq" id="WP_407326192.1">
    <property type="nucleotide sequence ID" value="NZ_CP136865.1"/>
</dbReference>
<evidence type="ECO:0008006" key="3">
    <source>
        <dbReference type="Google" id="ProtNLM"/>
    </source>
</evidence>
<gene>
    <name evidence="1" type="ORF">R0137_09520</name>
</gene>
<dbReference type="EMBL" id="CP136865">
    <property type="protein sequence ID" value="WOJ95494.1"/>
    <property type="molecule type" value="Genomic_DNA"/>
</dbReference>
<evidence type="ECO:0000313" key="2">
    <source>
        <dbReference type="Proteomes" id="UP001626549"/>
    </source>
</evidence>
<accession>A0ABZ0IAC8</accession>
<dbReference type="InterPro" id="IPR027417">
    <property type="entry name" value="P-loop_NTPase"/>
</dbReference>
<proteinExistence type="predicted"/>
<organism evidence="1 2">
    <name type="scientific">Congregibacter brevis</name>
    <dbReference type="NCBI Taxonomy" id="3081201"/>
    <lineage>
        <taxon>Bacteria</taxon>
        <taxon>Pseudomonadati</taxon>
        <taxon>Pseudomonadota</taxon>
        <taxon>Gammaproteobacteria</taxon>
        <taxon>Cellvibrionales</taxon>
        <taxon>Halieaceae</taxon>
        <taxon>Congregibacter</taxon>
    </lineage>
</organism>
<dbReference type="SUPFAM" id="SSF52540">
    <property type="entry name" value="P-loop containing nucleoside triphosphate hydrolases"/>
    <property type="match status" value="1"/>
</dbReference>
<dbReference type="Proteomes" id="UP001626549">
    <property type="component" value="Chromosome"/>
</dbReference>
<keyword evidence="2" id="KW-1185">Reference proteome</keyword>
<reference evidence="1 2" key="1">
    <citation type="submission" date="2023-10" db="EMBL/GenBank/DDBJ databases">
        <title>Two novel species belonging to the OM43/NOR5 clade.</title>
        <authorList>
            <person name="Park M."/>
        </authorList>
    </citation>
    <scope>NUCLEOTIDE SEQUENCE [LARGE SCALE GENOMIC DNA]</scope>
    <source>
        <strain evidence="1 2">IMCC45268</strain>
    </source>
</reference>
<name>A0ABZ0IAC8_9GAMM</name>
<evidence type="ECO:0000313" key="1">
    <source>
        <dbReference type="EMBL" id="WOJ95494.1"/>
    </source>
</evidence>